<feature type="compositionally biased region" description="Low complexity" evidence="1">
    <location>
        <begin position="98"/>
        <end position="113"/>
    </location>
</feature>
<evidence type="ECO:0000313" key="3">
    <source>
        <dbReference type="Proteomes" id="UP001580346"/>
    </source>
</evidence>
<keyword evidence="3" id="KW-1185">Reference proteome</keyword>
<organism evidence="2 3">
    <name type="scientific">Paenibacillus enshidis</name>
    <dbReference type="NCBI Taxonomy" id="1458439"/>
    <lineage>
        <taxon>Bacteria</taxon>
        <taxon>Bacillati</taxon>
        <taxon>Bacillota</taxon>
        <taxon>Bacilli</taxon>
        <taxon>Bacillales</taxon>
        <taxon>Paenibacillaceae</taxon>
        <taxon>Paenibacillus</taxon>
    </lineage>
</organism>
<evidence type="ECO:0000256" key="1">
    <source>
        <dbReference type="SAM" id="MobiDB-lite"/>
    </source>
</evidence>
<accession>A0ABV5AX72</accession>
<evidence type="ECO:0008006" key="4">
    <source>
        <dbReference type="Google" id="ProtNLM"/>
    </source>
</evidence>
<feature type="region of interest" description="Disordered" evidence="1">
    <location>
        <begin position="98"/>
        <end position="127"/>
    </location>
</feature>
<gene>
    <name evidence="2" type="ORF">ACE41H_18730</name>
</gene>
<name>A0ABV5AX72_9BACL</name>
<feature type="compositionally biased region" description="Gly residues" evidence="1">
    <location>
        <begin position="114"/>
        <end position="127"/>
    </location>
</feature>
<comment type="caution">
    <text evidence="2">The sequence shown here is derived from an EMBL/GenBank/DDBJ whole genome shotgun (WGS) entry which is preliminary data.</text>
</comment>
<reference evidence="2 3" key="1">
    <citation type="submission" date="2024-09" db="EMBL/GenBank/DDBJ databases">
        <title>Paenibacillus zeirhizospherea sp. nov., isolated from surface of the maize (Zea mays) roots in a horticulture field, Hungary.</title>
        <authorList>
            <person name="Marton D."/>
            <person name="Farkas M."/>
            <person name="Bedics A."/>
            <person name="Toth E."/>
            <person name="Tancsics A."/>
            <person name="Boka K."/>
            <person name="Maroti G."/>
            <person name="Kriszt B."/>
            <person name="Cserhati M."/>
        </authorList>
    </citation>
    <scope>NUCLEOTIDE SEQUENCE [LARGE SCALE GENOMIC DNA]</scope>
    <source>
        <strain evidence="2 3">KCTC 33519</strain>
    </source>
</reference>
<evidence type="ECO:0000313" key="2">
    <source>
        <dbReference type="EMBL" id="MFB5268803.1"/>
    </source>
</evidence>
<proteinExistence type="predicted"/>
<dbReference type="RefSeq" id="WP_375357084.1">
    <property type="nucleotide sequence ID" value="NZ_JBHHMI010000020.1"/>
</dbReference>
<feature type="compositionally biased region" description="Basic and acidic residues" evidence="1">
    <location>
        <begin position="1"/>
        <end position="10"/>
    </location>
</feature>
<protein>
    <recommendedName>
        <fullName evidence="4">Lipoprotein</fullName>
    </recommendedName>
</protein>
<dbReference type="Proteomes" id="UP001580346">
    <property type="component" value="Unassembled WGS sequence"/>
</dbReference>
<feature type="region of interest" description="Disordered" evidence="1">
    <location>
        <begin position="1"/>
        <end position="41"/>
    </location>
</feature>
<dbReference type="EMBL" id="JBHHMI010000020">
    <property type="protein sequence ID" value="MFB5268803.1"/>
    <property type="molecule type" value="Genomic_DNA"/>
</dbReference>
<sequence length="127" mass="12989">MMREEFKTEVQSDPSTGVSGLPFVRAESLTTDRDEGHAAKPGSRVKMAAFALMLVVPAALTGCGNDDDCNDPDHYNSNACNSNSNGGSYYGGSYYGGSQKSGSSYKSGSSHSGFGSGGSASGFFSGG</sequence>